<dbReference type="EMBL" id="PNCG01001204">
    <property type="protein sequence ID" value="TMP64481.1"/>
    <property type="molecule type" value="Genomic_DNA"/>
</dbReference>
<comment type="caution">
    <text evidence="1">The sequence shown here is derived from an EMBL/GenBank/DDBJ whole genome shotgun (WGS) entry which is preliminary data.</text>
</comment>
<reference evidence="1 2" key="1">
    <citation type="submission" date="2017-12" db="EMBL/GenBank/DDBJ databases">
        <authorList>
            <person name="Paulsen S."/>
            <person name="Gram L.K."/>
        </authorList>
    </citation>
    <scope>NUCLEOTIDE SEQUENCE [LARGE SCALE GENOMIC DNA]</scope>
    <source>
        <strain evidence="1 2">S2897</strain>
    </source>
</reference>
<dbReference type="Proteomes" id="UP000305874">
    <property type="component" value="Unassembled WGS sequence"/>
</dbReference>
<name>A0A5S3XWJ8_9GAMM</name>
<accession>A0A5S3XWJ8</accession>
<feature type="non-terminal residue" evidence="1">
    <location>
        <position position="77"/>
    </location>
</feature>
<organism evidence="1 2">
    <name type="scientific">Pseudoalteromonas ruthenica</name>
    <dbReference type="NCBI Taxonomy" id="151081"/>
    <lineage>
        <taxon>Bacteria</taxon>
        <taxon>Pseudomonadati</taxon>
        <taxon>Pseudomonadota</taxon>
        <taxon>Gammaproteobacteria</taxon>
        <taxon>Alteromonadales</taxon>
        <taxon>Pseudoalteromonadaceae</taxon>
        <taxon>Pseudoalteromonas</taxon>
    </lineage>
</organism>
<reference evidence="2" key="2">
    <citation type="submission" date="2019-06" db="EMBL/GenBank/DDBJ databases">
        <title>Co-occurence of chitin degradation, pigmentation and bioactivity in marine Pseudoalteromonas.</title>
        <authorList>
            <person name="Sonnenschein E.C."/>
            <person name="Bech P.K."/>
        </authorList>
    </citation>
    <scope>NUCLEOTIDE SEQUENCE [LARGE SCALE GENOMIC DNA]</scope>
    <source>
        <strain evidence="2">S2897</strain>
    </source>
</reference>
<proteinExistence type="predicted"/>
<evidence type="ECO:0000313" key="1">
    <source>
        <dbReference type="EMBL" id="TMP64481.1"/>
    </source>
</evidence>
<gene>
    <name evidence="1" type="ORF">CWC05_24455</name>
</gene>
<sequence length="77" mass="8719">GRLSFPYFHDVKDDLRAEDLEDLDVAEISKSLTAYALTKKQVCNFTCDDIEALISQGTLEVLGSLPKQWLCFPLLNR</sequence>
<dbReference type="AlphaFoldDB" id="A0A5S3XWJ8"/>
<evidence type="ECO:0000313" key="2">
    <source>
        <dbReference type="Proteomes" id="UP000305874"/>
    </source>
</evidence>
<feature type="non-terminal residue" evidence="1">
    <location>
        <position position="1"/>
    </location>
</feature>
<protein>
    <submittedName>
        <fullName evidence="1">GGDEF domain-containing protein</fullName>
    </submittedName>
</protein>